<reference evidence="1 2" key="1">
    <citation type="submission" date="2018-10" db="EMBL/GenBank/DDBJ databases">
        <title>Transmission dynamics of multidrug resistant bacteria on intensive care unit surfaces.</title>
        <authorList>
            <person name="D'Souza A.W."/>
            <person name="Potter R.F."/>
            <person name="Wallace M."/>
            <person name="Shupe A."/>
            <person name="Patel S."/>
            <person name="Sun S."/>
            <person name="Gul D."/>
            <person name="Kwon J.H."/>
            <person name="Andleeb S."/>
            <person name="Burnham C.-A.D."/>
            <person name="Dantas G."/>
        </authorList>
    </citation>
    <scope>NUCLEOTIDE SEQUENCE [LARGE SCALE GENOMIC DNA]</scope>
    <source>
        <strain evidence="1 2">AS_373</strain>
    </source>
</reference>
<evidence type="ECO:0000313" key="1">
    <source>
        <dbReference type="EMBL" id="RSE25638.1"/>
    </source>
</evidence>
<dbReference type="EMBL" id="RHXB01000007">
    <property type="protein sequence ID" value="RSE25638.1"/>
    <property type="molecule type" value="Genomic_DNA"/>
</dbReference>
<sequence length="92" mass="10863">MRDSRGIFLLQCEQSKINIGIRAKGLLLIKINANLIEAKKINNLFFSRLLARREKWFLQVKVIFFSLCIQSVRKITERRHEFAVTASIHTYR</sequence>
<proteinExistence type="predicted"/>
<gene>
    <name evidence="1" type="ORF">EGT71_11950</name>
</gene>
<dbReference type="AlphaFoldDB" id="A0A427UZ67"/>
<protein>
    <submittedName>
        <fullName evidence="1">Uncharacterized protein</fullName>
    </submittedName>
</protein>
<name>A0A427UZ67_9ENTR</name>
<organism evidence="1 2">
    <name type="scientific">Atlantibacter subterraneus</name>
    <dbReference type="NCBI Taxonomy" id="255519"/>
    <lineage>
        <taxon>Bacteria</taxon>
        <taxon>Pseudomonadati</taxon>
        <taxon>Pseudomonadota</taxon>
        <taxon>Gammaproteobacteria</taxon>
        <taxon>Enterobacterales</taxon>
        <taxon>Enterobacteriaceae</taxon>
        <taxon>Atlantibacter</taxon>
    </lineage>
</organism>
<dbReference type="Proteomes" id="UP000275331">
    <property type="component" value="Unassembled WGS sequence"/>
</dbReference>
<comment type="caution">
    <text evidence="1">The sequence shown here is derived from an EMBL/GenBank/DDBJ whole genome shotgun (WGS) entry which is preliminary data.</text>
</comment>
<evidence type="ECO:0000313" key="2">
    <source>
        <dbReference type="Proteomes" id="UP000275331"/>
    </source>
</evidence>
<accession>A0A427UZ67</accession>